<protein>
    <submittedName>
        <fullName evidence="1">Uncharacterized protein</fullName>
    </submittedName>
</protein>
<evidence type="ECO:0000313" key="3">
    <source>
        <dbReference type="Proteomes" id="UP000006663"/>
    </source>
</evidence>
<dbReference type="Proteomes" id="UP000006663">
    <property type="component" value="Chromosome"/>
</dbReference>
<dbReference type="KEGG" id="hbo:Hbor_11540"/>
<proteinExistence type="predicted"/>
<accession>E4NQQ6</accession>
<dbReference type="Proteomes" id="UP000011585">
    <property type="component" value="Unassembled WGS sequence"/>
</dbReference>
<reference evidence="1 3" key="1">
    <citation type="journal article" date="2009" name="Stand. Genomic Sci.">
        <title>Complete genome sequence of Halogeometricum borinquense type strain (PR3).</title>
        <authorList>
            <person name="Malfatti S."/>
            <person name="Tindall B.J."/>
            <person name="Schneider S."/>
            <person name="Fahnrich R."/>
            <person name="Lapidus A."/>
            <person name="Labuttii K."/>
            <person name="Copeland A."/>
            <person name="Glavina Del Rio T."/>
            <person name="Nolan M."/>
            <person name="Chen F."/>
            <person name="Lucas S."/>
            <person name="Tice H."/>
            <person name="Cheng J.F."/>
            <person name="Bruce D."/>
            <person name="Goodwin L."/>
            <person name="Pitluck S."/>
            <person name="Anderson I."/>
            <person name="Pati A."/>
            <person name="Ivanova N."/>
            <person name="Mavromatis K."/>
            <person name="Chen A."/>
            <person name="Palaniappan K."/>
            <person name="D'haeseleer P."/>
            <person name="Goker M."/>
            <person name="Bristow J."/>
            <person name="Eisen J.A."/>
            <person name="Markowitz V."/>
            <person name="Hugenholtz P."/>
            <person name="Kyrpides N.C."/>
            <person name="Klenk H.P."/>
            <person name="Chain P."/>
        </authorList>
    </citation>
    <scope>NUCLEOTIDE SEQUENCE [LARGE SCALE GENOMIC DNA]</scope>
    <source>
        <strain evidence="3">ATCC 700274 / DSM 11551 / JCM 10706 / KCTC 4070 / PR3</strain>
        <strain evidence="1">PR 3</strain>
    </source>
</reference>
<dbReference type="EMBL" id="AOHT01000010">
    <property type="protein sequence ID" value="ELY30253.1"/>
    <property type="molecule type" value="Genomic_DNA"/>
</dbReference>
<evidence type="ECO:0000313" key="1">
    <source>
        <dbReference type="EMBL" id="ADQ66744.1"/>
    </source>
</evidence>
<name>E4NQQ6_HALBP</name>
<evidence type="ECO:0000313" key="4">
    <source>
        <dbReference type="Proteomes" id="UP000011585"/>
    </source>
</evidence>
<reference evidence="2 4" key="2">
    <citation type="journal article" date="2014" name="PLoS Genet.">
        <title>Phylogenetically driven sequencing of extremely halophilic archaea reveals strategies for static and dynamic osmo-response.</title>
        <authorList>
            <person name="Becker E.A."/>
            <person name="Seitzer P.M."/>
            <person name="Tritt A."/>
            <person name="Larsen D."/>
            <person name="Krusor M."/>
            <person name="Yao A.I."/>
            <person name="Wu D."/>
            <person name="Madern D."/>
            <person name="Eisen J.A."/>
            <person name="Darling A.E."/>
            <person name="Facciotti M.T."/>
        </authorList>
    </citation>
    <scope>NUCLEOTIDE SEQUENCE [LARGE SCALE GENOMIC DNA]</scope>
    <source>
        <strain evidence="2 4">DSM 11551</strain>
    </source>
</reference>
<keyword evidence="3" id="KW-1185">Reference proteome</keyword>
<dbReference type="EMBL" id="CP001690">
    <property type="protein sequence ID" value="ADQ66744.1"/>
    <property type="molecule type" value="Genomic_DNA"/>
</dbReference>
<sequence>MYVAERQLNAGTAGLWVVCHRNADESTDDGIRQ</sequence>
<dbReference type="AlphaFoldDB" id="E4NQQ6"/>
<gene>
    <name evidence="1" type="ordered locus">Hbor_11540</name>
    <name evidence="2" type="ORF">C499_03268</name>
</gene>
<organism evidence="1 3">
    <name type="scientific">Halogeometricum borinquense (strain ATCC 700274 / DSM 11551 / JCM 10706 / KCTC 4070 / PR3)</name>
    <dbReference type="NCBI Taxonomy" id="469382"/>
    <lineage>
        <taxon>Archaea</taxon>
        <taxon>Methanobacteriati</taxon>
        <taxon>Methanobacteriota</taxon>
        <taxon>Stenosarchaea group</taxon>
        <taxon>Halobacteria</taxon>
        <taxon>Halobacteriales</taxon>
        <taxon>Haloferacaceae</taxon>
        <taxon>Halogeometricum</taxon>
    </lineage>
</organism>
<dbReference type="HOGENOM" id="CLU_3379863_0_0_2"/>
<evidence type="ECO:0000313" key="2">
    <source>
        <dbReference type="EMBL" id="ELY30253.1"/>
    </source>
</evidence>